<dbReference type="Pfam" id="PF03856">
    <property type="entry name" value="SUN"/>
    <property type="match status" value="1"/>
</dbReference>
<keyword evidence="5" id="KW-0732">Signal</keyword>
<dbReference type="GO" id="GO:0009277">
    <property type="term" value="C:fungal-type cell wall"/>
    <property type="evidence" value="ECO:0007669"/>
    <property type="project" value="TreeGrafter"/>
</dbReference>
<organism evidence="6 7">
    <name type="scientific">Saccharomycopsis crataegensis</name>
    <dbReference type="NCBI Taxonomy" id="43959"/>
    <lineage>
        <taxon>Eukaryota</taxon>
        <taxon>Fungi</taxon>
        <taxon>Dikarya</taxon>
        <taxon>Ascomycota</taxon>
        <taxon>Saccharomycotina</taxon>
        <taxon>Saccharomycetes</taxon>
        <taxon>Saccharomycopsidaceae</taxon>
        <taxon>Saccharomycopsis</taxon>
    </lineage>
</organism>
<dbReference type="GO" id="GO:0005739">
    <property type="term" value="C:mitochondrion"/>
    <property type="evidence" value="ECO:0007669"/>
    <property type="project" value="UniProtKB-SubCell"/>
</dbReference>
<dbReference type="Proteomes" id="UP001360560">
    <property type="component" value="Unassembled WGS sequence"/>
</dbReference>
<name>A0AAV5QWD5_9ASCO</name>
<comment type="caution">
    <text evidence="6">The sequence shown here is derived from an EMBL/GenBank/DDBJ whole genome shotgun (WGS) entry which is preliminary data.</text>
</comment>
<dbReference type="PANTHER" id="PTHR31316:SF2">
    <property type="entry name" value="BETA-GLUCOSIDASE-LIKE PROTEIN NCA3, MITOCHONDRIAL-RELATED"/>
    <property type="match status" value="1"/>
</dbReference>
<feature type="region of interest" description="Disordered" evidence="4">
    <location>
        <begin position="57"/>
        <end position="112"/>
    </location>
</feature>
<evidence type="ECO:0000256" key="4">
    <source>
        <dbReference type="SAM" id="MobiDB-lite"/>
    </source>
</evidence>
<comment type="similarity">
    <text evidence="2">Belongs to the SUN family.</text>
</comment>
<dbReference type="EMBL" id="BTFZ01000020">
    <property type="protein sequence ID" value="GMM38752.1"/>
    <property type="molecule type" value="Genomic_DNA"/>
</dbReference>
<feature type="signal peptide" evidence="5">
    <location>
        <begin position="1"/>
        <end position="16"/>
    </location>
</feature>
<evidence type="ECO:0000256" key="3">
    <source>
        <dbReference type="ARBA" id="ARBA00023128"/>
    </source>
</evidence>
<reference evidence="6 7" key="1">
    <citation type="journal article" date="2023" name="Elife">
        <title>Identification of key yeast species and microbe-microbe interactions impacting larval growth of Drosophila in the wild.</title>
        <authorList>
            <person name="Mure A."/>
            <person name="Sugiura Y."/>
            <person name="Maeda R."/>
            <person name="Honda K."/>
            <person name="Sakurai N."/>
            <person name="Takahashi Y."/>
            <person name="Watada M."/>
            <person name="Katoh T."/>
            <person name="Gotoh A."/>
            <person name="Gotoh Y."/>
            <person name="Taniguchi I."/>
            <person name="Nakamura K."/>
            <person name="Hayashi T."/>
            <person name="Katayama T."/>
            <person name="Uemura T."/>
            <person name="Hattori Y."/>
        </authorList>
    </citation>
    <scope>NUCLEOTIDE SEQUENCE [LARGE SCALE GENOMIC DNA]</scope>
    <source>
        <strain evidence="6 7">SC-9</strain>
    </source>
</reference>
<keyword evidence="7" id="KW-1185">Reference proteome</keyword>
<feature type="compositionally biased region" description="Low complexity" evidence="4">
    <location>
        <begin position="57"/>
        <end position="102"/>
    </location>
</feature>
<dbReference type="GO" id="GO:0009986">
    <property type="term" value="C:cell surface"/>
    <property type="evidence" value="ECO:0007669"/>
    <property type="project" value="TreeGrafter"/>
</dbReference>
<proteinExistence type="inferred from homology"/>
<evidence type="ECO:0000256" key="1">
    <source>
        <dbReference type="ARBA" id="ARBA00004173"/>
    </source>
</evidence>
<evidence type="ECO:0000313" key="6">
    <source>
        <dbReference type="EMBL" id="GMM38752.1"/>
    </source>
</evidence>
<evidence type="ECO:0000256" key="2">
    <source>
        <dbReference type="ARBA" id="ARBA00010579"/>
    </source>
</evidence>
<dbReference type="PANTHER" id="PTHR31316">
    <property type="entry name" value="BETA-GLUCOSIDASE-LIKE PROTEIN NCA3, MITOCHONDRIAL-RELATED"/>
    <property type="match status" value="1"/>
</dbReference>
<evidence type="ECO:0000256" key="5">
    <source>
        <dbReference type="SAM" id="SignalP"/>
    </source>
</evidence>
<sequence length="374" mass="38805">MKFSLALLSLVASSLAVPAPKENAHHYHRRDAVETVLTTQTTVVYITDGLLATTVEETTATSEASSTSTLEPSSTSKSSSSSSSSASASASSSSSSSSSTSSVDGDLSDFVDPTGEFEDGVLDCSDGVPTGNGVVSLDWVGLDGWASIMNTAGDTKTTCQDGYYCSYACQAGMSKTQWPSTQPTDGESRGGLICKSGKLYRTNTDTNYLCEWGKSSAYAVSKIDKVVSLCRTDYPGSENMVVPTRLTAGSTKPMSVVDSSTYFKWEGKGTSSQYYINDAGVDVEEGCVWGTDGSGLGNWSPVVAGAGVTDGITYLSIIPNPNNDTPPSYSLKIEGSSGSTVIGSCVYASGKYNGDGSDGCTVSVTSGSANFVFY</sequence>
<dbReference type="InterPro" id="IPR005556">
    <property type="entry name" value="SUN"/>
</dbReference>
<gene>
    <name evidence="6" type="ORF">DASC09_060910</name>
</gene>
<accession>A0AAV5QWD5</accession>
<comment type="subcellular location">
    <subcellularLocation>
        <location evidence="1">Mitochondrion</location>
    </subcellularLocation>
</comment>
<dbReference type="InterPro" id="IPR051526">
    <property type="entry name" value="Beta-Glucosidase_SUN"/>
</dbReference>
<evidence type="ECO:0000313" key="7">
    <source>
        <dbReference type="Proteomes" id="UP001360560"/>
    </source>
</evidence>
<keyword evidence="3" id="KW-0496">Mitochondrion</keyword>
<dbReference type="AlphaFoldDB" id="A0AAV5QWD5"/>
<dbReference type="GO" id="GO:0031505">
    <property type="term" value="P:fungal-type cell wall organization"/>
    <property type="evidence" value="ECO:0007669"/>
    <property type="project" value="TreeGrafter"/>
</dbReference>
<protein>
    <submittedName>
        <fullName evidence="6">SUN family protein</fullName>
    </submittedName>
</protein>
<dbReference type="RefSeq" id="XP_064855747.1">
    <property type="nucleotide sequence ID" value="XM_064999675.1"/>
</dbReference>
<feature type="chain" id="PRO_5043697369" evidence="5">
    <location>
        <begin position="17"/>
        <end position="374"/>
    </location>
</feature>
<dbReference type="GeneID" id="90076740"/>